<accession>A0AAE2AV18</accession>
<comment type="caution">
    <text evidence="1">The sequence shown here is derived from an EMBL/GenBank/DDBJ whole genome shotgun (WGS) entry which is preliminary data.</text>
</comment>
<evidence type="ECO:0000313" key="2">
    <source>
        <dbReference type="Proteomes" id="UP000032086"/>
    </source>
</evidence>
<protein>
    <submittedName>
        <fullName evidence="1">Uncharacterized protein</fullName>
    </submittedName>
</protein>
<dbReference type="AlphaFoldDB" id="A0AAE2AV18"/>
<organism evidence="1 2">
    <name type="scientific">Pseudomonas fluorescens</name>
    <dbReference type="NCBI Taxonomy" id="294"/>
    <lineage>
        <taxon>Bacteria</taxon>
        <taxon>Pseudomonadati</taxon>
        <taxon>Pseudomonadota</taxon>
        <taxon>Gammaproteobacteria</taxon>
        <taxon>Pseudomonadales</taxon>
        <taxon>Pseudomonadaceae</taxon>
        <taxon>Pseudomonas</taxon>
    </lineage>
</organism>
<proteinExistence type="predicted"/>
<dbReference type="EMBL" id="JXQY01000018">
    <property type="protein sequence ID" value="KIP92870.1"/>
    <property type="molecule type" value="Genomic_DNA"/>
</dbReference>
<dbReference type="Proteomes" id="UP000032086">
    <property type="component" value="Unassembled WGS sequence"/>
</dbReference>
<reference evidence="1 2" key="1">
    <citation type="submission" date="2014-12" db="EMBL/GenBank/DDBJ databases">
        <title>16Stimator: statistical estimation of ribosomal gene copy numbers from draft genome assemblies.</title>
        <authorList>
            <person name="Perisin M.A."/>
            <person name="Vetter M."/>
            <person name="Gilbert J.A."/>
            <person name="Bergelson J."/>
        </authorList>
    </citation>
    <scope>NUCLEOTIDE SEQUENCE [LARGE SCALE GENOMIC DNA]</scope>
    <source>
        <strain evidence="1 2">MEP34</strain>
    </source>
</reference>
<name>A0AAE2AV18_PSEFL</name>
<evidence type="ECO:0000313" key="1">
    <source>
        <dbReference type="EMBL" id="KIP92870.1"/>
    </source>
</evidence>
<gene>
    <name evidence="1" type="ORF">RU10_13965</name>
</gene>
<sequence>MDSVKQIQVGVPQQYPPISPLSLWERVRVRGFLLLEVAQSIDQRLILLWRAHRYPQELRNPLLLEVPHDHALLTQLGRQPRRVMLGVRQK</sequence>